<sequence>MLSHSRNANLGESPVFVAMGGDGGTNTSGGGEAEEYFWYLPGCGSNSAPAEFSTSKPMLHMASTSFAITPMWRDFYFTQDSRCMLFLASCGFWQGITKVLQVSETKRCLFARVKSPVDLTSSENTSGGVELLSHRRRSLWEFWRRAKHRGVSLHWTMVAKPSGTWPSQGHLGMPMVSTIALHQSSCTRRTIISFKASIVLFVRASRSLRYSQRWKHETAPNTKDPPGGRSVATLQYSPEGGFWMKGFHQGAEASGLHNGPCQANRVQDYDLLPPSPCCGL</sequence>
<protein>
    <submittedName>
        <fullName evidence="1">Uncharacterized protein</fullName>
    </submittedName>
</protein>
<accession>A0A8K0UUK6</accession>
<gene>
    <name evidence="1" type="ORF">BXZ70DRAFT_1057326</name>
</gene>
<proteinExistence type="predicted"/>
<comment type="caution">
    <text evidence="1">The sequence shown here is derived from an EMBL/GenBank/DDBJ whole genome shotgun (WGS) entry which is preliminary data.</text>
</comment>
<dbReference type="EMBL" id="JAEVFJ010000008">
    <property type="protein sequence ID" value="KAH8102901.1"/>
    <property type="molecule type" value="Genomic_DNA"/>
</dbReference>
<dbReference type="AlphaFoldDB" id="A0A8K0UUK6"/>
<name>A0A8K0UUK6_9AGAR</name>
<organism evidence="1 2">
    <name type="scientific">Cristinia sonorae</name>
    <dbReference type="NCBI Taxonomy" id="1940300"/>
    <lineage>
        <taxon>Eukaryota</taxon>
        <taxon>Fungi</taxon>
        <taxon>Dikarya</taxon>
        <taxon>Basidiomycota</taxon>
        <taxon>Agaricomycotina</taxon>
        <taxon>Agaricomycetes</taxon>
        <taxon>Agaricomycetidae</taxon>
        <taxon>Agaricales</taxon>
        <taxon>Pleurotineae</taxon>
        <taxon>Stephanosporaceae</taxon>
        <taxon>Cristinia</taxon>
    </lineage>
</organism>
<evidence type="ECO:0000313" key="2">
    <source>
        <dbReference type="Proteomes" id="UP000813824"/>
    </source>
</evidence>
<evidence type="ECO:0000313" key="1">
    <source>
        <dbReference type="EMBL" id="KAH8102901.1"/>
    </source>
</evidence>
<keyword evidence="2" id="KW-1185">Reference proteome</keyword>
<reference evidence="1" key="1">
    <citation type="journal article" date="2021" name="New Phytol.">
        <title>Evolutionary innovations through gain and loss of genes in the ectomycorrhizal Boletales.</title>
        <authorList>
            <person name="Wu G."/>
            <person name="Miyauchi S."/>
            <person name="Morin E."/>
            <person name="Kuo A."/>
            <person name="Drula E."/>
            <person name="Varga T."/>
            <person name="Kohler A."/>
            <person name="Feng B."/>
            <person name="Cao Y."/>
            <person name="Lipzen A."/>
            <person name="Daum C."/>
            <person name="Hundley H."/>
            <person name="Pangilinan J."/>
            <person name="Johnson J."/>
            <person name="Barry K."/>
            <person name="LaButti K."/>
            <person name="Ng V."/>
            <person name="Ahrendt S."/>
            <person name="Min B."/>
            <person name="Choi I.G."/>
            <person name="Park H."/>
            <person name="Plett J.M."/>
            <person name="Magnuson J."/>
            <person name="Spatafora J.W."/>
            <person name="Nagy L.G."/>
            <person name="Henrissat B."/>
            <person name="Grigoriev I.V."/>
            <person name="Yang Z.L."/>
            <person name="Xu J."/>
            <person name="Martin F.M."/>
        </authorList>
    </citation>
    <scope>NUCLEOTIDE SEQUENCE</scope>
    <source>
        <strain evidence="1">KKN 215</strain>
    </source>
</reference>
<dbReference type="Proteomes" id="UP000813824">
    <property type="component" value="Unassembled WGS sequence"/>
</dbReference>